<feature type="transmembrane region" description="Helical" evidence="1">
    <location>
        <begin position="31"/>
        <end position="56"/>
    </location>
</feature>
<proteinExistence type="predicted"/>
<dbReference type="EMBL" id="MFBJ01000061">
    <property type="protein sequence ID" value="OGD95190.1"/>
    <property type="molecule type" value="Genomic_DNA"/>
</dbReference>
<sequence>MLEFLAHYIINFIENTMPFSGFLATQGKLSFWWVVVVGTIANLVGSLGAYYLGFLLEETIFLRVLRK</sequence>
<dbReference type="AlphaFoldDB" id="A0A1F5GTI7"/>
<reference evidence="2 3" key="1">
    <citation type="journal article" date="2016" name="Nat. Commun.">
        <title>Thousands of microbial genomes shed light on interconnected biogeochemical processes in an aquifer system.</title>
        <authorList>
            <person name="Anantharaman K."/>
            <person name="Brown C.T."/>
            <person name="Hug L.A."/>
            <person name="Sharon I."/>
            <person name="Castelle C.J."/>
            <person name="Probst A.J."/>
            <person name="Thomas B.C."/>
            <person name="Singh A."/>
            <person name="Wilkins M.J."/>
            <person name="Karaoz U."/>
            <person name="Brodie E.L."/>
            <person name="Williams K.H."/>
            <person name="Hubbard S.S."/>
            <person name="Banfield J.F."/>
        </authorList>
    </citation>
    <scope>NUCLEOTIDE SEQUENCE [LARGE SCALE GENOMIC DNA]</scope>
</reference>
<keyword evidence="1" id="KW-0812">Transmembrane</keyword>
<accession>A0A1F5GTI7</accession>
<organism evidence="2 3">
    <name type="scientific">Candidatus Curtissbacteria bacterium RIFCSPHIGHO2_12_FULL_38_9b</name>
    <dbReference type="NCBI Taxonomy" id="1797720"/>
    <lineage>
        <taxon>Bacteria</taxon>
        <taxon>Candidatus Curtissiibacteriota</taxon>
    </lineage>
</organism>
<gene>
    <name evidence="2" type="ORF">A3F02_03355</name>
</gene>
<evidence type="ECO:0008006" key="4">
    <source>
        <dbReference type="Google" id="ProtNLM"/>
    </source>
</evidence>
<keyword evidence="1" id="KW-1133">Transmembrane helix</keyword>
<evidence type="ECO:0000313" key="2">
    <source>
        <dbReference type="EMBL" id="OGD95190.1"/>
    </source>
</evidence>
<evidence type="ECO:0000256" key="1">
    <source>
        <dbReference type="SAM" id="Phobius"/>
    </source>
</evidence>
<evidence type="ECO:0000313" key="3">
    <source>
        <dbReference type="Proteomes" id="UP000176666"/>
    </source>
</evidence>
<comment type="caution">
    <text evidence="2">The sequence shown here is derived from an EMBL/GenBank/DDBJ whole genome shotgun (WGS) entry which is preliminary data.</text>
</comment>
<dbReference type="Proteomes" id="UP000176666">
    <property type="component" value="Unassembled WGS sequence"/>
</dbReference>
<protein>
    <recommendedName>
        <fullName evidence="4">DedA family protein</fullName>
    </recommendedName>
</protein>
<name>A0A1F5GTI7_9BACT</name>
<keyword evidence="1" id="KW-0472">Membrane</keyword>